<accession>A0AAE0T1T4</accession>
<reference evidence="1" key="1">
    <citation type="journal article" date="2021" name="Genome Biol. Evol.">
        <title>A High-Quality Reference Genome for a Parasitic Bivalve with Doubly Uniparental Inheritance (Bivalvia: Unionida).</title>
        <authorList>
            <person name="Smith C.H."/>
        </authorList>
    </citation>
    <scope>NUCLEOTIDE SEQUENCE</scope>
    <source>
        <strain evidence="1">CHS0354</strain>
    </source>
</reference>
<keyword evidence="2" id="KW-1185">Reference proteome</keyword>
<proteinExistence type="predicted"/>
<reference evidence="1" key="3">
    <citation type="submission" date="2023-05" db="EMBL/GenBank/DDBJ databases">
        <authorList>
            <person name="Smith C.H."/>
        </authorList>
    </citation>
    <scope>NUCLEOTIDE SEQUENCE</scope>
    <source>
        <strain evidence="1">CHS0354</strain>
        <tissue evidence="1">Mantle</tissue>
    </source>
</reference>
<protein>
    <submittedName>
        <fullName evidence="1">Uncharacterized protein</fullName>
    </submittedName>
</protein>
<dbReference type="AlphaFoldDB" id="A0AAE0T1T4"/>
<sequence>MSLHNTQESKPYKYNLIPSAQIVGNTSPLVAEVMRLRYFTPWKVQSDYKIDWSNGAPCLLIIYILPIEDTSPS</sequence>
<dbReference type="EMBL" id="JAEAOA010002263">
    <property type="protein sequence ID" value="KAK3602021.1"/>
    <property type="molecule type" value="Genomic_DNA"/>
</dbReference>
<evidence type="ECO:0000313" key="2">
    <source>
        <dbReference type="Proteomes" id="UP001195483"/>
    </source>
</evidence>
<comment type="caution">
    <text evidence="1">The sequence shown here is derived from an EMBL/GenBank/DDBJ whole genome shotgun (WGS) entry which is preliminary data.</text>
</comment>
<name>A0AAE0T1T4_9BIVA</name>
<organism evidence="1 2">
    <name type="scientific">Potamilus streckersoni</name>
    <dbReference type="NCBI Taxonomy" id="2493646"/>
    <lineage>
        <taxon>Eukaryota</taxon>
        <taxon>Metazoa</taxon>
        <taxon>Spiralia</taxon>
        <taxon>Lophotrochozoa</taxon>
        <taxon>Mollusca</taxon>
        <taxon>Bivalvia</taxon>
        <taxon>Autobranchia</taxon>
        <taxon>Heteroconchia</taxon>
        <taxon>Palaeoheterodonta</taxon>
        <taxon>Unionida</taxon>
        <taxon>Unionoidea</taxon>
        <taxon>Unionidae</taxon>
        <taxon>Ambleminae</taxon>
        <taxon>Lampsilini</taxon>
        <taxon>Potamilus</taxon>
    </lineage>
</organism>
<reference evidence="1" key="2">
    <citation type="journal article" date="2021" name="Genome Biol. Evol.">
        <title>Developing a high-quality reference genome for a parasitic bivalve with doubly uniparental inheritance (Bivalvia: Unionida).</title>
        <authorList>
            <person name="Smith C.H."/>
        </authorList>
    </citation>
    <scope>NUCLEOTIDE SEQUENCE</scope>
    <source>
        <strain evidence="1">CHS0354</strain>
        <tissue evidence="1">Mantle</tissue>
    </source>
</reference>
<gene>
    <name evidence="1" type="ORF">CHS0354_038893</name>
</gene>
<dbReference type="Proteomes" id="UP001195483">
    <property type="component" value="Unassembled WGS sequence"/>
</dbReference>
<evidence type="ECO:0000313" key="1">
    <source>
        <dbReference type="EMBL" id="KAK3602021.1"/>
    </source>
</evidence>